<feature type="transmembrane region" description="Helical" evidence="1">
    <location>
        <begin position="58"/>
        <end position="79"/>
    </location>
</feature>
<name>A0A9P6XSX5_9FUNG</name>
<evidence type="ECO:0000313" key="3">
    <source>
        <dbReference type="Proteomes" id="UP000740926"/>
    </source>
</evidence>
<evidence type="ECO:0000313" key="2">
    <source>
        <dbReference type="EMBL" id="KAG1531816.1"/>
    </source>
</evidence>
<evidence type="ECO:0000256" key="1">
    <source>
        <dbReference type="SAM" id="Phobius"/>
    </source>
</evidence>
<keyword evidence="1" id="KW-0472">Membrane</keyword>
<accession>A0A9P6XSX5</accession>
<keyword evidence="1" id="KW-1133">Transmembrane helix</keyword>
<dbReference type="Proteomes" id="UP000740926">
    <property type="component" value="Unassembled WGS sequence"/>
</dbReference>
<keyword evidence="1" id="KW-0812">Transmembrane</keyword>
<keyword evidence="3" id="KW-1185">Reference proteome</keyword>
<reference evidence="2 3" key="1">
    <citation type="journal article" date="2020" name="Microb. Genom.">
        <title>Genetic diversity of clinical and environmental Mucorales isolates obtained from an investigation of mucormycosis cases among solid organ transplant recipients.</title>
        <authorList>
            <person name="Nguyen M.H."/>
            <person name="Kaul D."/>
            <person name="Muto C."/>
            <person name="Cheng S.J."/>
            <person name="Richter R.A."/>
            <person name="Bruno V.M."/>
            <person name="Liu G."/>
            <person name="Beyhan S."/>
            <person name="Sundermann A.J."/>
            <person name="Mounaud S."/>
            <person name="Pasculle A.W."/>
            <person name="Nierman W.C."/>
            <person name="Driscoll E."/>
            <person name="Cumbie R."/>
            <person name="Clancy C.J."/>
            <person name="Dupont C.L."/>
        </authorList>
    </citation>
    <scope>NUCLEOTIDE SEQUENCE [LARGE SCALE GENOMIC DNA]</scope>
    <source>
        <strain evidence="2 3">GL24</strain>
    </source>
</reference>
<gene>
    <name evidence="2" type="ORF">G6F50_016494</name>
</gene>
<protein>
    <submittedName>
        <fullName evidence="2">Uncharacterized protein</fullName>
    </submittedName>
</protein>
<dbReference type="AlphaFoldDB" id="A0A9P6XSX5"/>
<dbReference type="EMBL" id="JAANIU010010453">
    <property type="protein sequence ID" value="KAG1531816.1"/>
    <property type="molecule type" value="Genomic_DNA"/>
</dbReference>
<organism evidence="2 3">
    <name type="scientific">Rhizopus delemar</name>
    <dbReference type="NCBI Taxonomy" id="936053"/>
    <lineage>
        <taxon>Eukaryota</taxon>
        <taxon>Fungi</taxon>
        <taxon>Fungi incertae sedis</taxon>
        <taxon>Mucoromycota</taxon>
        <taxon>Mucoromycotina</taxon>
        <taxon>Mucoromycetes</taxon>
        <taxon>Mucorales</taxon>
        <taxon>Mucorineae</taxon>
        <taxon>Rhizopodaceae</taxon>
        <taxon>Rhizopus</taxon>
    </lineage>
</organism>
<proteinExistence type="predicted"/>
<comment type="caution">
    <text evidence="2">The sequence shown here is derived from an EMBL/GenBank/DDBJ whole genome shotgun (WGS) entry which is preliminary data.</text>
</comment>
<sequence length="113" mass="11862">MRESPAISPQTATGLPARSPALMSVATSWAPRAIARVYWIRALVPIDRKASAWTKGSIAIAMAGTSTMAPTSICGAYAWPRASSSRRADSIAALVATTSCMWAIIGISRRTGP</sequence>
<feature type="transmembrane region" description="Helical" evidence="1">
    <location>
        <begin position="91"/>
        <end position="108"/>
    </location>
</feature>